<name>A0A067STJ5_GALM3</name>
<dbReference type="InterPro" id="IPR027417">
    <property type="entry name" value="P-loop_NTPase"/>
</dbReference>
<dbReference type="OrthoDB" id="163438at2759"/>
<evidence type="ECO:0000259" key="3">
    <source>
        <dbReference type="Pfam" id="PF24883"/>
    </source>
</evidence>
<dbReference type="Gene3D" id="3.40.50.300">
    <property type="entry name" value="P-loop containing nucleotide triphosphate hydrolases"/>
    <property type="match status" value="1"/>
</dbReference>
<dbReference type="Proteomes" id="UP000027222">
    <property type="component" value="Unassembled WGS sequence"/>
</dbReference>
<accession>A0A067STJ5</accession>
<evidence type="ECO:0000313" key="5">
    <source>
        <dbReference type="Proteomes" id="UP000027222"/>
    </source>
</evidence>
<protein>
    <recommendedName>
        <fullName evidence="3">Nephrocystin 3-like N-terminal domain-containing protein</fullName>
    </recommendedName>
</protein>
<dbReference type="AlphaFoldDB" id="A0A067STJ5"/>
<gene>
    <name evidence="4" type="ORF">GALMADRAFT_571288</name>
</gene>
<dbReference type="InterPro" id="IPR056884">
    <property type="entry name" value="NPHP3-like_N"/>
</dbReference>
<evidence type="ECO:0000313" key="4">
    <source>
        <dbReference type="EMBL" id="KDR74221.1"/>
    </source>
</evidence>
<keyword evidence="5" id="KW-1185">Reference proteome</keyword>
<evidence type="ECO:0000256" key="2">
    <source>
        <dbReference type="SAM" id="MobiDB-lite"/>
    </source>
</evidence>
<organism evidence="4 5">
    <name type="scientific">Galerina marginata (strain CBS 339.88)</name>
    <dbReference type="NCBI Taxonomy" id="685588"/>
    <lineage>
        <taxon>Eukaryota</taxon>
        <taxon>Fungi</taxon>
        <taxon>Dikarya</taxon>
        <taxon>Basidiomycota</taxon>
        <taxon>Agaricomycotina</taxon>
        <taxon>Agaricomycetes</taxon>
        <taxon>Agaricomycetidae</taxon>
        <taxon>Agaricales</taxon>
        <taxon>Agaricineae</taxon>
        <taxon>Strophariaceae</taxon>
        <taxon>Galerina</taxon>
    </lineage>
</organism>
<feature type="region of interest" description="Disordered" evidence="2">
    <location>
        <begin position="1"/>
        <end position="35"/>
    </location>
</feature>
<dbReference type="HOGENOM" id="CLU_000288_6_10_1"/>
<feature type="domain" description="Nephrocystin 3-like N-terminal" evidence="3">
    <location>
        <begin position="89"/>
        <end position="252"/>
    </location>
</feature>
<dbReference type="PANTHER" id="PTHR10039">
    <property type="entry name" value="AMELOGENIN"/>
    <property type="match status" value="1"/>
</dbReference>
<evidence type="ECO:0000256" key="1">
    <source>
        <dbReference type="ARBA" id="ARBA00022737"/>
    </source>
</evidence>
<keyword evidence="1" id="KW-0677">Repeat</keyword>
<dbReference type="Pfam" id="PF24883">
    <property type="entry name" value="NPHP3_N"/>
    <property type="match status" value="1"/>
</dbReference>
<reference evidence="5" key="1">
    <citation type="journal article" date="2014" name="Proc. Natl. Acad. Sci. U.S.A.">
        <title>Extensive sampling of basidiomycete genomes demonstrates inadequacy of the white-rot/brown-rot paradigm for wood decay fungi.</title>
        <authorList>
            <person name="Riley R."/>
            <person name="Salamov A.A."/>
            <person name="Brown D.W."/>
            <person name="Nagy L.G."/>
            <person name="Floudas D."/>
            <person name="Held B.W."/>
            <person name="Levasseur A."/>
            <person name="Lombard V."/>
            <person name="Morin E."/>
            <person name="Otillar R."/>
            <person name="Lindquist E.A."/>
            <person name="Sun H."/>
            <person name="LaButti K.M."/>
            <person name="Schmutz J."/>
            <person name="Jabbour D."/>
            <person name="Luo H."/>
            <person name="Baker S.E."/>
            <person name="Pisabarro A.G."/>
            <person name="Walton J.D."/>
            <person name="Blanchette R.A."/>
            <person name="Henrissat B."/>
            <person name="Martin F."/>
            <person name="Cullen D."/>
            <person name="Hibbett D.S."/>
            <person name="Grigoriev I.V."/>
        </authorList>
    </citation>
    <scope>NUCLEOTIDE SEQUENCE [LARGE SCALE GENOMIC DNA]</scope>
    <source>
        <strain evidence="5">CBS 339.88</strain>
    </source>
</reference>
<proteinExistence type="predicted"/>
<feature type="compositionally biased region" description="Gly residues" evidence="2">
    <location>
        <begin position="25"/>
        <end position="35"/>
    </location>
</feature>
<dbReference type="EMBL" id="KL142383">
    <property type="protein sequence ID" value="KDR74221.1"/>
    <property type="molecule type" value="Genomic_DNA"/>
</dbReference>
<dbReference type="SUPFAM" id="SSF52540">
    <property type="entry name" value="P-loop containing nucleoside triphosphate hydrolases"/>
    <property type="match status" value="1"/>
</dbReference>
<dbReference type="PANTHER" id="PTHR10039:SF14">
    <property type="entry name" value="NACHT DOMAIN-CONTAINING PROTEIN"/>
    <property type="match status" value="1"/>
</dbReference>
<sequence>MARRREPNLPPGFLQDFRGATIQSGSGGSNGRGGDIGSHNVHAVFNVAGTHNHGFELLAKAACPSAFHDSGDSCDRPKCHPETRLEVQREIMNWTKNPKESVMWVSGGPGVGKSAIARTMAELLAKDGRLAACFCFSRTDSDRNCIKSLAATIAYHAILHIPQLESDISRVVERNPLIFDLSFETQFRSLIVKPFGKLAKQGYFTAPSRARVVIIDGLDECVNKNSQLEIVNSICSSLERGNFPLLFLIASRREPQLLNMFENGAIRKLLTKLNLDTSFSPDNDIRVFLKSSFNNINKTHRLSAFIPQPWPHPHAIGNLVGKSSGQFIYASLVVKYVSSLSHLPHQRLDIILGLRPVDKGAPFAELDELYTHILKSVHDDHIDSALMLLRLVIFSDCSAIPLKGLMGKILELDPGQLQIIIGELGSTLKERLCVGRDQSDSFIKLAHASFGDYLRDKSRSKSFYLDQDISHSLLASLYLRLLITRRVLVTTATPLIENSSITAYMPTNSPPSFNGISSIYLAVHCLTFFQATSIVLWTFLCAGSYVITGCPNTS</sequence>